<sequence length="210" mass="23325">MNLRLIVALLLFLPLSGCASGGPKLPYPTWYIGASAPRHMEVWVESIDVVDRRNLAFEWVYGGIVGYAAKTEGWWAGGGAMKPVNNVDLPNIIFVRWQSLVEPQVYNVRINIPEWVREEMLAPRTEYCSVTKQVDTSYRKMIGIGLAPGGIAKAWVGGACLPFKEIGRFVGVVERKGPSQGQTGGKYAWPELEPASKAYIEQHGIPYESW</sequence>
<evidence type="ECO:0000313" key="2">
    <source>
        <dbReference type="EMBL" id="BBT16646.1"/>
    </source>
</evidence>
<evidence type="ECO:0008006" key="6">
    <source>
        <dbReference type="Google" id="ProtNLM"/>
    </source>
</evidence>
<evidence type="ECO:0000256" key="1">
    <source>
        <dbReference type="SAM" id="SignalP"/>
    </source>
</evidence>
<dbReference type="Proteomes" id="UP000501237">
    <property type="component" value="Chromosome"/>
</dbReference>
<dbReference type="EMBL" id="AP022642">
    <property type="protein sequence ID" value="BCA28740.1"/>
    <property type="molecule type" value="Genomic_DNA"/>
</dbReference>
<feature type="signal peptide" evidence="1">
    <location>
        <begin position="1"/>
        <end position="19"/>
    </location>
</feature>
<dbReference type="Proteomes" id="UP000515591">
    <property type="component" value="Chromosome"/>
</dbReference>
<reference evidence="3 4" key="2">
    <citation type="journal article" date="2020" name="Microbiol. Resour. Announc.">
        <title>Complete genome sequence of Pseudomonas otitidis strain MrB4, isolated from Lake Biwa in Japan.</title>
        <authorList>
            <person name="Miyazaki K."/>
            <person name="Hase E."/>
            <person name="Maruya T."/>
        </authorList>
    </citation>
    <scope>NUCLEOTIDE SEQUENCE [LARGE SCALE GENOMIC DNA]</scope>
    <source>
        <strain evidence="3 4">MrB4</strain>
    </source>
</reference>
<reference evidence="2 5" key="1">
    <citation type="submission" date="2019-12" db="EMBL/GenBank/DDBJ databases">
        <title>complete genome sequences of Pseudomonas otitidis str. WP8-S17-CRE-03 isolated from wastewater treatment plant effluent.</title>
        <authorList>
            <person name="Sekizuka T."/>
            <person name="Itokawa K."/>
            <person name="Yatsu K."/>
            <person name="Inamine Y."/>
            <person name="Kuroda M."/>
        </authorList>
    </citation>
    <scope>NUCLEOTIDE SEQUENCE [LARGE SCALE GENOMIC DNA]</scope>
    <source>
        <strain evidence="2 5">WP8-S17-CRE-03</strain>
    </source>
</reference>
<evidence type="ECO:0000313" key="4">
    <source>
        <dbReference type="Proteomes" id="UP000501237"/>
    </source>
</evidence>
<name>A0A679GN96_9GAMM</name>
<dbReference type="InterPro" id="IPR021326">
    <property type="entry name" value="DUF2931"/>
</dbReference>
<proteinExistence type="predicted"/>
<evidence type="ECO:0000313" key="3">
    <source>
        <dbReference type="EMBL" id="BCA28740.1"/>
    </source>
</evidence>
<dbReference type="EMBL" id="AP022213">
    <property type="protein sequence ID" value="BBT16646.1"/>
    <property type="molecule type" value="Genomic_DNA"/>
</dbReference>
<feature type="chain" id="PRO_5043212124" description="DUF2931 domain-containing protein" evidence="1">
    <location>
        <begin position="20"/>
        <end position="210"/>
    </location>
</feature>
<protein>
    <recommendedName>
        <fullName evidence="6">DUF2931 domain-containing protein</fullName>
    </recommendedName>
</protein>
<accession>A0A679GN96</accession>
<keyword evidence="1" id="KW-0732">Signal</keyword>
<dbReference type="KEGG" id="poj:PtoMrB4_27170"/>
<gene>
    <name evidence="3" type="ORF">PtoMrB4_27170</name>
    <name evidence="2" type="ORF">WP8S17C03_26950</name>
</gene>
<dbReference type="RefSeq" id="WP_172433592.1">
    <property type="nucleotide sequence ID" value="NZ_AP022213.1"/>
</dbReference>
<organism evidence="3 4">
    <name type="scientific">Metapseudomonas otitidis</name>
    <dbReference type="NCBI Taxonomy" id="319939"/>
    <lineage>
        <taxon>Bacteria</taxon>
        <taxon>Pseudomonadati</taxon>
        <taxon>Pseudomonadota</taxon>
        <taxon>Gammaproteobacteria</taxon>
        <taxon>Pseudomonadales</taxon>
        <taxon>Pseudomonadaceae</taxon>
        <taxon>Metapseudomonas</taxon>
    </lineage>
</organism>
<dbReference type="AlphaFoldDB" id="A0A679GN96"/>
<dbReference type="GeneID" id="57397935"/>
<evidence type="ECO:0000313" key="5">
    <source>
        <dbReference type="Proteomes" id="UP000515591"/>
    </source>
</evidence>
<dbReference type="Pfam" id="PF11153">
    <property type="entry name" value="DUF2931"/>
    <property type="match status" value="1"/>
</dbReference>